<keyword evidence="2" id="KW-0479">Metal-binding</keyword>
<sequence length="458" mass="52809">MDLNFREINVVQIIVADKKYNMEHKLGQFLDESDYDVLIETDTDAYMPPDCDISTQANCADTRDCASCDKGSNEKRIAFKFRKNFFTKEEQEQAYNGLRNAATETQNRGLASGPREASLGNRQWVTEYEYDILDHFLKQKPNLFGEDPIDVIKNKYVSTKPEISNRNNVWALNAVKNLKFIFEDWVQETRKLSLDEQKKAAEWVASKLITDTTYANSVNSGIAGWFDRYPRIPYGRATTYTERQFDKFAMAFPFLQSLNRGFKELLPWRWSNQKAAADKIDSRFLVPETVFTTVTVNKTFRTAAHYDAGDLQSGLSNLLVLSNDGNFTGGYLIFPEYRMAVNVRPGDLLLVNNHEIMHGNTPIVLGSEISERVSLVVYFREKMLELGSKEYEDCRKAFVEFRRLDKDHPEQRPLWNGISPGLWTSAEWHDFCEAKLGKDTLQKYHPETIEQASLAEFF</sequence>
<keyword evidence="4" id="KW-0560">Oxidoreductase</keyword>
<keyword evidence="3" id="KW-0223">Dioxygenase</keyword>
<evidence type="ECO:0000313" key="7">
    <source>
        <dbReference type="EMBL" id="CAB4168066.1"/>
    </source>
</evidence>
<dbReference type="GO" id="GO:0051213">
    <property type="term" value="F:dioxygenase activity"/>
    <property type="evidence" value="ECO:0007669"/>
    <property type="project" value="UniProtKB-KW"/>
</dbReference>
<evidence type="ECO:0000313" key="8">
    <source>
        <dbReference type="EMBL" id="CAB4170733.1"/>
    </source>
</evidence>
<dbReference type="GO" id="GO:0046872">
    <property type="term" value="F:metal ion binding"/>
    <property type="evidence" value="ECO:0007669"/>
    <property type="project" value="UniProtKB-KW"/>
</dbReference>
<dbReference type="InterPro" id="IPR024779">
    <property type="entry name" value="2OGFeDO_JBP1/TET_oxygenase_dom"/>
</dbReference>
<organism evidence="9">
    <name type="scientific">uncultured Caudovirales phage</name>
    <dbReference type="NCBI Taxonomy" id="2100421"/>
    <lineage>
        <taxon>Viruses</taxon>
        <taxon>Duplodnaviria</taxon>
        <taxon>Heunggongvirae</taxon>
        <taxon>Uroviricota</taxon>
        <taxon>Caudoviricetes</taxon>
        <taxon>Peduoviridae</taxon>
        <taxon>Maltschvirus</taxon>
        <taxon>Maltschvirus maltsch</taxon>
    </lineage>
</organism>
<evidence type="ECO:0000256" key="2">
    <source>
        <dbReference type="ARBA" id="ARBA00022723"/>
    </source>
</evidence>
<accession>A0A6J5Q3Z8</accession>
<dbReference type="EMBL" id="LR796944">
    <property type="protein sequence ID" value="CAB4177056.1"/>
    <property type="molecule type" value="Genomic_DNA"/>
</dbReference>
<evidence type="ECO:0000256" key="1">
    <source>
        <dbReference type="ARBA" id="ARBA00001954"/>
    </source>
</evidence>
<proteinExistence type="predicted"/>
<evidence type="ECO:0000313" key="9">
    <source>
        <dbReference type="EMBL" id="CAB4177056.1"/>
    </source>
</evidence>
<evidence type="ECO:0000256" key="3">
    <source>
        <dbReference type="ARBA" id="ARBA00022964"/>
    </source>
</evidence>
<evidence type="ECO:0000313" key="10">
    <source>
        <dbReference type="EMBL" id="CAB4223158.1"/>
    </source>
</evidence>
<protein>
    <recommendedName>
        <fullName evidence="6">2OGFeDO JBP1/TET oxygenase domain-containing protein</fullName>
    </recommendedName>
</protein>
<comment type="cofactor">
    <cofactor evidence="1">
        <name>Fe(2+)</name>
        <dbReference type="ChEBI" id="CHEBI:29033"/>
    </cofactor>
</comment>
<dbReference type="Gene3D" id="3.60.130.30">
    <property type="match status" value="1"/>
</dbReference>
<dbReference type="EMBL" id="LR797534">
    <property type="protein sequence ID" value="CAB4223158.1"/>
    <property type="molecule type" value="Genomic_DNA"/>
</dbReference>
<keyword evidence="5" id="KW-0408">Iron</keyword>
<dbReference type="EMBL" id="LR796858">
    <property type="protein sequence ID" value="CAB4170733.1"/>
    <property type="molecule type" value="Genomic_DNA"/>
</dbReference>
<dbReference type="Pfam" id="PF12851">
    <property type="entry name" value="Tet_JBP"/>
    <property type="match status" value="1"/>
</dbReference>
<gene>
    <name evidence="10" type="ORF">UFOVP1666_147</name>
    <name evidence="7" type="ORF">UFOVP867_102</name>
    <name evidence="8" type="ORF">UFOVP913_96</name>
    <name evidence="9" type="ORF">UFOVP993_149</name>
</gene>
<reference evidence="9" key="1">
    <citation type="submission" date="2020-05" db="EMBL/GenBank/DDBJ databases">
        <authorList>
            <person name="Chiriac C."/>
            <person name="Salcher M."/>
            <person name="Ghai R."/>
            <person name="Kavagutti S V."/>
        </authorList>
    </citation>
    <scope>NUCLEOTIDE SEQUENCE</scope>
</reference>
<dbReference type="EMBL" id="LR796815">
    <property type="protein sequence ID" value="CAB4168066.1"/>
    <property type="molecule type" value="Genomic_DNA"/>
</dbReference>
<feature type="domain" description="2OGFeDO JBP1/TET oxygenase" evidence="6">
    <location>
        <begin position="253"/>
        <end position="381"/>
    </location>
</feature>
<name>A0A6J5Q3Z8_9CAUD</name>
<evidence type="ECO:0000256" key="4">
    <source>
        <dbReference type="ARBA" id="ARBA00023002"/>
    </source>
</evidence>
<evidence type="ECO:0000256" key="5">
    <source>
        <dbReference type="ARBA" id="ARBA00023004"/>
    </source>
</evidence>
<evidence type="ECO:0000259" key="6">
    <source>
        <dbReference type="Pfam" id="PF12851"/>
    </source>
</evidence>